<name>A0A8H5GVS3_9AGAR</name>
<evidence type="ECO:0000256" key="2">
    <source>
        <dbReference type="SAM" id="Phobius"/>
    </source>
</evidence>
<organism evidence="3 4">
    <name type="scientific">Tetrapyrgos nigripes</name>
    <dbReference type="NCBI Taxonomy" id="182062"/>
    <lineage>
        <taxon>Eukaryota</taxon>
        <taxon>Fungi</taxon>
        <taxon>Dikarya</taxon>
        <taxon>Basidiomycota</taxon>
        <taxon>Agaricomycotina</taxon>
        <taxon>Agaricomycetes</taxon>
        <taxon>Agaricomycetidae</taxon>
        <taxon>Agaricales</taxon>
        <taxon>Marasmiineae</taxon>
        <taxon>Marasmiaceae</taxon>
        <taxon>Tetrapyrgos</taxon>
    </lineage>
</organism>
<keyword evidence="4" id="KW-1185">Reference proteome</keyword>
<feature type="region of interest" description="Disordered" evidence="1">
    <location>
        <begin position="342"/>
        <end position="375"/>
    </location>
</feature>
<keyword evidence="2" id="KW-1133">Transmembrane helix</keyword>
<evidence type="ECO:0000313" key="4">
    <source>
        <dbReference type="Proteomes" id="UP000559256"/>
    </source>
</evidence>
<comment type="caution">
    <text evidence="3">The sequence shown here is derived from an EMBL/GenBank/DDBJ whole genome shotgun (WGS) entry which is preliminary data.</text>
</comment>
<dbReference type="PANTHER" id="PTHR38848:SF3">
    <property type="entry name" value="G-PROTEIN COUPLED RECEPTORS FAMILY 3 PROFILE DOMAIN-CONTAINING PROTEIN"/>
    <property type="match status" value="1"/>
</dbReference>
<proteinExistence type="predicted"/>
<feature type="transmembrane region" description="Helical" evidence="2">
    <location>
        <begin position="248"/>
        <end position="270"/>
    </location>
</feature>
<gene>
    <name evidence="3" type="ORF">D9758_005004</name>
</gene>
<dbReference type="EMBL" id="JAACJM010000006">
    <property type="protein sequence ID" value="KAF5372226.1"/>
    <property type="molecule type" value="Genomic_DNA"/>
</dbReference>
<keyword evidence="2" id="KW-0812">Transmembrane</keyword>
<dbReference type="AlphaFoldDB" id="A0A8H5GVS3"/>
<reference evidence="3 4" key="1">
    <citation type="journal article" date="2020" name="ISME J.">
        <title>Uncovering the hidden diversity of litter-decomposition mechanisms in mushroom-forming fungi.</title>
        <authorList>
            <person name="Floudas D."/>
            <person name="Bentzer J."/>
            <person name="Ahren D."/>
            <person name="Johansson T."/>
            <person name="Persson P."/>
            <person name="Tunlid A."/>
        </authorList>
    </citation>
    <scope>NUCLEOTIDE SEQUENCE [LARGE SCALE GENOMIC DNA]</scope>
    <source>
        <strain evidence="3 4">CBS 291.85</strain>
    </source>
</reference>
<dbReference type="PANTHER" id="PTHR38848">
    <property type="entry name" value="G-PROTEIN COUPLED RECEPTORS FAMILY 3 PROFILE DOMAIN-CONTAINING PROTEIN"/>
    <property type="match status" value="1"/>
</dbReference>
<feature type="transmembrane region" description="Helical" evidence="2">
    <location>
        <begin position="101"/>
        <end position="121"/>
    </location>
</feature>
<keyword evidence="2" id="KW-0472">Membrane</keyword>
<feature type="transmembrane region" description="Helical" evidence="2">
    <location>
        <begin position="181"/>
        <end position="203"/>
    </location>
</feature>
<evidence type="ECO:0000256" key="1">
    <source>
        <dbReference type="SAM" id="MobiDB-lite"/>
    </source>
</evidence>
<evidence type="ECO:0000313" key="3">
    <source>
        <dbReference type="EMBL" id="KAF5372226.1"/>
    </source>
</evidence>
<dbReference type="OrthoDB" id="3210850at2759"/>
<protein>
    <recommendedName>
        <fullName evidence="5">Transmembrane protein</fullName>
    </recommendedName>
</protein>
<evidence type="ECO:0008006" key="5">
    <source>
        <dbReference type="Google" id="ProtNLM"/>
    </source>
</evidence>
<feature type="transmembrane region" description="Helical" evidence="2">
    <location>
        <begin position="68"/>
        <end position="95"/>
    </location>
</feature>
<feature type="compositionally biased region" description="Basic and acidic residues" evidence="1">
    <location>
        <begin position="342"/>
        <end position="368"/>
    </location>
</feature>
<accession>A0A8H5GVS3</accession>
<feature type="transmembrane region" description="Helical" evidence="2">
    <location>
        <begin position="142"/>
        <end position="161"/>
    </location>
</feature>
<dbReference type="Proteomes" id="UP000559256">
    <property type="component" value="Unassembled WGS sequence"/>
</dbReference>
<feature type="transmembrane region" description="Helical" evidence="2">
    <location>
        <begin position="223"/>
        <end position="242"/>
    </location>
</feature>
<sequence length="375" mass="41165">MFRGSVRVVVGRRQAAEMPNREEYDPLRAMASGIHLLGVSILAYCLAQRIPRLTSWTQWKNLTWGRVCMILVILDSWIFVFFSGILATGIGLRWAAKPCELSIDACITFYGVSKVLIYAFLSEKVYIVWSGGNQSPRLQTPVYRICAIILLGYVAITVLLITGRQSAIRDDGVCVIGLKKVATLSLIAYDLFLNVFLTGMFLWPLWRSHIISPPLRIVAKRTLYGACASLILSAANIAILTAVGGDEIGYICLSACVTDVTLNALVLFWVSSSSYSSRGNDIPRDRFSLPTLDVSALTMTVVPDGGNSTSATQISPASVQSHGQCIRGQALPEEYFDYIPREHRGSSHYDEEKASNVEKDDCMKDEKGVSGSDSA</sequence>